<accession>A0A841EK86</accession>
<dbReference type="Proteomes" id="UP000524404">
    <property type="component" value="Unassembled WGS sequence"/>
</dbReference>
<protein>
    <recommendedName>
        <fullName evidence="1">Zinc finger CHC2-type domain-containing protein</fullName>
    </recommendedName>
</protein>
<dbReference type="SUPFAM" id="SSF57783">
    <property type="entry name" value="Zinc beta-ribbon"/>
    <property type="match status" value="1"/>
</dbReference>
<evidence type="ECO:0000313" key="3">
    <source>
        <dbReference type="Proteomes" id="UP000524404"/>
    </source>
</evidence>
<dbReference type="Gene3D" id="3.90.580.10">
    <property type="entry name" value="Zinc finger, CHC2-type domain"/>
    <property type="match status" value="1"/>
</dbReference>
<evidence type="ECO:0000259" key="1">
    <source>
        <dbReference type="Pfam" id="PF01807"/>
    </source>
</evidence>
<dbReference type="Pfam" id="PF01807">
    <property type="entry name" value="Zn_ribbon_DnaG"/>
    <property type="match status" value="1"/>
</dbReference>
<gene>
    <name evidence="2" type="ORF">HNP25_000082</name>
</gene>
<name>A0A841EK86_9BACT</name>
<dbReference type="AlphaFoldDB" id="A0A841EK86"/>
<dbReference type="GO" id="GO:0006260">
    <property type="term" value="P:DNA replication"/>
    <property type="evidence" value="ECO:0007669"/>
    <property type="project" value="InterPro"/>
</dbReference>
<dbReference type="EMBL" id="JACHKT010000001">
    <property type="protein sequence ID" value="MBB6001443.1"/>
    <property type="molecule type" value="Genomic_DNA"/>
</dbReference>
<dbReference type="GO" id="GO:0008270">
    <property type="term" value="F:zinc ion binding"/>
    <property type="evidence" value="ECO:0007669"/>
    <property type="project" value="InterPro"/>
</dbReference>
<dbReference type="GO" id="GO:0003677">
    <property type="term" value="F:DNA binding"/>
    <property type="evidence" value="ECO:0007669"/>
    <property type="project" value="InterPro"/>
</dbReference>
<proteinExistence type="predicted"/>
<comment type="caution">
    <text evidence="2">The sequence shown here is derived from an EMBL/GenBank/DDBJ whole genome shotgun (WGS) entry which is preliminary data.</text>
</comment>
<evidence type="ECO:0000313" key="2">
    <source>
        <dbReference type="EMBL" id="MBB6001443.1"/>
    </source>
</evidence>
<keyword evidence="3" id="KW-1185">Reference proteome</keyword>
<feature type="domain" description="Zinc finger CHC2-type" evidence="1">
    <location>
        <begin position="5"/>
        <end position="69"/>
    </location>
</feature>
<dbReference type="InterPro" id="IPR036977">
    <property type="entry name" value="DNA_primase_Znf_CHC2"/>
</dbReference>
<dbReference type="Gene3D" id="3.40.1360.10">
    <property type="match status" value="1"/>
</dbReference>
<reference evidence="2 3" key="1">
    <citation type="submission" date="2020-08" db="EMBL/GenBank/DDBJ databases">
        <title>Functional genomics of gut bacteria from endangered species of beetles.</title>
        <authorList>
            <person name="Carlos-Shanley C."/>
        </authorList>
    </citation>
    <scope>NUCLEOTIDE SEQUENCE [LARGE SCALE GENOMIC DNA]</scope>
    <source>
        <strain evidence="2 3">S00070</strain>
    </source>
</reference>
<dbReference type="Pfam" id="PF13155">
    <property type="entry name" value="Toprim_2"/>
    <property type="match status" value="1"/>
</dbReference>
<dbReference type="GO" id="GO:0003899">
    <property type="term" value="F:DNA-directed RNA polymerase activity"/>
    <property type="evidence" value="ECO:0007669"/>
    <property type="project" value="InterPro"/>
</dbReference>
<dbReference type="RefSeq" id="WP_184128422.1">
    <property type="nucleotide sequence ID" value="NZ_JACHKT010000001.1"/>
</dbReference>
<dbReference type="InterPro" id="IPR002694">
    <property type="entry name" value="Znf_CHC2"/>
</dbReference>
<organism evidence="2 3">
    <name type="scientific">Arcicella rosea</name>
    <dbReference type="NCBI Taxonomy" id="502909"/>
    <lineage>
        <taxon>Bacteria</taxon>
        <taxon>Pseudomonadati</taxon>
        <taxon>Bacteroidota</taxon>
        <taxon>Cytophagia</taxon>
        <taxon>Cytophagales</taxon>
        <taxon>Flectobacillaceae</taxon>
        <taxon>Arcicella</taxon>
    </lineage>
</organism>
<sequence length="305" mass="35250">MNIELAKHIPISEILGKLNILPKRVSKKEYCYLSPLRIEKTPSFFVNIQHNLWYDHGLGIGGDLISFGRYYLESRNEDHTTSDALRWIKNIYQYQYTPDISFIPELQAENNQEEDSSLILKSKKSINHLGLIHYLEKRGIPLNLAKQFLKELHVQNKRTNKSFYALGFPNEEGGFELRNPFFKGCLRPKAISFIRGTTPKPEGIHLFEGFMDYLSVVSQLNGKKIKGDTIVLNSLSCIKQALPYIQNYGYRFYYTWFDNDNAGTRGSEVLADFLKAESSLKQVKMNKVYQAHKDVNAWHMKTLGL</sequence>